<evidence type="ECO:0000313" key="3">
    <source>
        <dbReference type="Proteomes" id="UP000663992"/>
    </source>
</evidence>
<dbReference type="Pfam" id="PF13986">
    <property type="entry name" value="DUF4224"/>
    <property type="match status" value="1"/>
</dbReference>
<dbReference type="EMBL" id="JAFKCS010000003">
    <property type="protein sequence ID" value="MBN7819333.1"/>
    <property type="molecule type" value="Genomic_DNA"/>
</dbReference>
<evidence type="ECO:0000259" key="1">
    <source>
        <dbReference type="Pfam" id="PF13986"/>
    </source>
</evidence>
<dbReference type="RefSeq" id="WP_206593146.1">
    <property type="nucleotide sequence ID" value="NZ_JAFKCS010000003.1"/>
</dbReference>
<accession>A0ABS3CQG0</accession>
<name>A0ABS3CQG0_9ALTE</name>
<organism evidence="2 3">
    <name type="scientific">Bowmanella yangjiangensis</name>
    <dbReference type="NCBI Taxonomy" id="2811230"/>
    <lineage>
        <taxon>Bacteria</taxon>
        <taxon>Pseudomonadati</taxon>
        <taxon>Pseudomonadota</taxon>
        <taxon>Gammaproteobacteria</taxon>
        <taxon>Alteromonadales</taxon>
        <taxon>Alteromonadaceae</taxon>
        <taxon>Bowmanella</taxon>
    </lineage>
</organism>
<gene>
    <name evidence="2" type="ORF">J0A65_05620</name>
</gene>
<evidence type="ECO:0000313" key="2">
    <source>
        <dbReference type="EMBL" id="MBN7819333.1"/>
    </source>
</evidence>
<dbReference type="InterPro" id="IPR025319">
    <property type="entry name" value="DUF4224"/>
</dbReference>
<feature type="domain" description="DUF4224" evidence="1">
    <location>
        <begin position="2"/>
        <end position="44"/>
    </location>
</feature>
<reference evidence="2 3" key="1">
    <citation type="submission" date="2021-03" db="EMBL/GenBank/DDBJ databases">
        <title>novel species isolated from a fishpond in China.</title>
        <authorList>
            <person name="Lu H."/>
            <person name="Cai Z."/>
        </authorList>
    </citation>
    <scope>NUCLEOTIDE SEQUENCE [LARGE SCALE GENOMIC DNA]</scope>
    <source>
        <strain evidence="2 3">Y57</strain>
    </source>
</reference>
<sequence length="75" mass="8626">MFLTFEEMSELTGRKQKKKQVEQLLLMHIPFSIDALGRPKVLRKVIEEDLGAEGNYKNRSKLSISYDKLSTIGKV</sequence>
<proteinExistence type="predicted"/>
<keyword evidence="3" id="KW-1185">Reference proteome</keyword>
<protein>
    <submittedName>
        <fullName evidence="2">DUF4224 domain-containing protein</fullName>
    </submittedName>
</protein>
<dbReference type="Proteomes" id="UP000663992">
    <property type="component" value="Unassembled WGS sequence"/>
</dbReference>
<comment type="caution">
    <text evidence="2">The sequence shown here is derived from an EMBL/GenBank/DDBJ whole genome shotgun (WGS) entry which is preliminary data.</text>
</comment>